<dbReference type="PANTHER" id="PTHR43201:SF8">
    <property type="entry name" value="ACYL-COA SYNTHETASE FAMILY MEMBER 3"/>
    <property type="match status" value="1"/>
</dbReference>
<organism evidence="5 6">
    <name type="scientific">Artemia franciscana</name>
    <name type="common">Brine shrimp</name>
    <name type="synonym">Artemia sanfranciscana</name>
    <dbReference type="NCBI Taxonomy" id="6661"/>
    <lineage>
        <taxon>Eukaryota</taxon>
        <taxon>Metazoa</taxon>
        <taxon>Ecdysozoa</taxon>
        <taxon>Arthropoda</taxon>
        <taxon>Crustacea</taxon>
        <taxon>Branchiopoda</taxon>
        <taxon>Anostraca</taxon>
        <taxon>Artemiidae</taxon>
        <taxon>Artemia</taxon>
    </lineage>
</organism>
<proteinExistence type="inferred from homology"/>
<dbReference type="Gene3D" id="3.40.50.12780">
    <property type="entry name" value="N-terminal domain of ligase-like"/>
    <property type="match status" value="1"/>
</dbReference>
<keyword evidence="6" id="KW-1185">Reference proteome</keyword>
<evidence type="ECO:0000256" key="1">
    <source>
        <dbReference type="ARBA" id="ARBA00006432"/>
    </source>
</evidence>
<feature type="domain" description="AMP-binding enzyme C-terminal" evidence="4">
    <location>
        <begin position="466"/>
        <end position="540"/>
    </location>
</feature>
<dbReference type="AlphaFoldDB" id="A0AA88HDC3"/>
<evidence type="ECO:0000313" key="5">
    <source>
        <dbReference type="EMBL" id="KAK2703471.1"/>
    </source>
</evidence>
<evidence type="ECO:0000259" key="3">
    <source>
        <dbReference type="Pfam" id="PF00501"/>
    </source>
</evidence>
<dbReference type="SUPFAM" id="SSF56801">
    <property type="entry name" value="Acetyl-CoA synthetase-like"/>
    <property type="match status" value="1"/>
</dbReference>
<protein>
    <submittedName>
        <fullName evidence="5">Uncharacterized protein</fullName>
    </submittedName>
</protein>
<dbReference type="Pfam" id="PF13193">
    <property type="entry name" value="AMP-binding_C"/>
    <property type="match status" value="1"/>
</dbReference>
<comment type="similarity">
    <text evidence="1">Belongs to the ATP-dependent AMP-binding enzyme family.</text>
</comment>
<accession>A0AA88HDC3</accession>
<dbReference type="FunFam" id="3.40.50.12780:FF:000030">
    <property type="entry name" value="Acyl-CoA synthetase family member 3"/>
    <property type="match status" value="1"/>
</dbReference>
<evidence type="ECO:0000256" key="2">
    <source>
        <dbReference type="ARBA" id="ARBA00022598"/>
    </source>
</evidence>
<dbReference type="GO" id="GO:0006631">
    <property type="term" value="P:fatty acid metabolic process"/>
    <property type="evidence" value="ECO:0007669"/>
    <property type="project" value="TreeGrafter"/>
</dbReference>
<reference evidence="5" key="1">
    <citation type="submission" date="2023-07" db="EMBL/GenBank/DDBJ databases">
        <title>Chromosome-level genome assembly of Artemia franciscana.</title>
        <authorList>
            <person name="Jo E."/>
        </authorList>
    </citation>
    <scope>NUCLEOTIDE SEQUENCE</scope>
    <source>
        <tissue evidence="5">Whole body</tissue>
    </source>
</reference>
<gene>
    <name evidence="5" type="ORF">QYM36_018066</name>
</gene>
<dbReference type="GO" id="GO:0005737">
    <property type="term" value="C:cytoplasm"/>
    <property type="evidence" value="ECO:0007669"/>
    <property type="project" value="UniProtKB-ARBA"/>
</dbReference>
<dbReference type="InterPro" id="IPR025110">
    <property type="entry name" value="AMP-bd_C"/>
</dbReference>
<dbReference type="Pfam" id="PF00501">
    <property type="entry name" value="AMP-binding"/>
    <property type="match status" value="1"/>
</dbReference>
<dbReference type="InterPro" id="IPR042099">
    <property type="entry name" value="ANL_N_sf"/>
</dbReference>
<dbReference type="InterPro" id="IPR045851">
    <property type="entry name" value="AMP-bd_C_sf"/>
</dbReference>
<comment type="caution">
    <text evidence="5">The sequence shown here is derived from an EMBL/GenBank/DDBJ whole genome shotgun (WGS) entry which is preliminary data.</text>
</comment>
<dbReference type="Gene3D" id="3.30.300.30">
    <property type="match status" value="1"/>
</dbReference>
<evidence type="ECO:0000313" key="6">
    <source>
        <dbReference type="Proteomes" id="UP001187531"/>
    </source>
</evidence>
<dbReference type="InterPro" id="IPR000873">
    <property type="entry name" value="AMP-dep_synth/lig_dom"/>
</dbReference>
<feature type="domain" description="AMP-dependent synthetase/ligase" evidence="3">
    <location>
        <begin position="66"/>
        <end position="414"/>
    </location>
</feature>
<dbReference type="EMBL" id="JAVRJZ010000090">
    <property type="protein sequence ID" value="KAK2703471.1"/>
    <property type="molecule type" value="Genomic_DNA"/>
</dbReference>
<dbReference type="GO" id="GO:0031956">
    <property type="term" value="F:medium-chain fatty acid-CoA ligase activity"/>
    <property type="evidence" value="ECO:0007669"/>
    <property type="project" value="TreeGrafter"/>
</dbReference>
<sequence length="551" mass="61411">MLFLEKVYHGFLRQKGLKALSVRSNHILRQFNESEAAKIAIYDCREEVAYGKLRSVSIVLGNEISSLLSTKGQGKNVAFLTPNDARYVFTQFGIWLGGNTAVPLSPNHPPSMLEYFIEDSQAGIVLATSEFVDKLLPICKSLRKELVNLDDVIKVASHPQTDDWNPVEAENAMILYTSGTTGKPKGVVLTHNNLISQVNCLLDSWGWNTNDRILHTLPLHHTHGIVNALLCPLIKGASCVMLPKFSASDVWNSLLSLDESKQITVFMAVPTVYSKLIEYFENRWDLNLEKRNFTKALCSENIRLMVSGSAPLPVPVYEQWKELTGHNLLERYGMTEIGMALSNPLDGERRPGYVGTPLPGVNVRIVNFTPSAPNGQYEVVCHGTSKGTTITQGRKSPYIGELLIKSASVFKEYWNQPEETSKEFTIDKWFRTGDTAEYKNGAYRILGRTSVDIIKSGGYKLSALSIETILLEHGDILDCAIIGRPDITWGQKVAAVIVLRPGSKLTLKEIRSWASDKMASYMLPAELKVVSEIPRNAMGKVNKKELMKTYD</sequence>
<dbReference type="CDD" id="cd05941">
    <property type="entry name" value="MCS"/>
    <property type="match status" value="1"/>
</dbReference>
<name>A0AA88HDC3_ARTSF</name>
<keyword evidence="2" id="KW-0436">Ligase</keyword>
<dbReference type="PANTHER" id="PTHR43201">
    <property type="entry name" value="ACYL-COA SYNTHETASE"/>
    <property type="match status" value="1"/>
</dbReference>
<dbReference type="Proteomes" id="UP001187531">
    <property type="component" value="Unassembled WGS sequence"/>
</dbReference>
<dbReference type="EMBL" id="JAVRJZ010000090">
    <property type="protein sequence ID" value="KAK2703470.1"/>
    <property type="molecule type" value="Genomic_DNA"/>
</dbReference>
<evidence type="ECO:0000259" key="4">
    <source>
        <dbReference type="Pfam" id="PF13193"/>
    </source>
</evidence>
<dbReference type="InterPro" id="IPR020845">
    <property type="entry name" value="AMP-binding_CS"/>
</dbReference>
<dbReference type="PROSITE" id="PS00455">
    <property type="entry name" value="AMP_BINDING"/>
    <property type="match status" value="1"/>
</dbReference>